<organism evidence="2 3">
    <name type="scientific">Wolfiporia cocos (strain MD-104)</name>
    <name type="common">Brown rot fungus</name>
    <dbReference type="NCBI Taxonomy" id="742152"/>
    <lineage>
        <taxon>Eukaryota</taxon>
        <taxon>Fungi</taxon>
        <taxon>Dikarya</taxon>
        <taxon>Basidiomycota</taxon>
        <taxon>Agaricomycotina</taxon>
        <taxon>Agaricomycetes</taxon>
        <taxon>Polyporales</taxon>
        <taxon>Phaeolaceae</taxon>
        <taxon>Wolfiporia</taxon>
    </lineage>
</organism>
<name>A0A2H3JAB7_WOLCO</name>
<evidence type="ECO:0000313" key="3">
    <source>
        <dbReference type="Proteomes" id="UP000218811"/>
    </source>
</evidence>
<sequence>MHPAPPGSNKATPANPVVHQRKAKRQGQPPESQRHSRKTASQTPLTAKSQQGKALSHQGNPPHTNVEWRRRPPQQPCLFPACHSNGLVNQGVQQHNADRQRQWGGWADTLKTPARPGGPTGHEHQCRIVMETLHVDCGSFLHGLDET</sequence>
<feature type="compositionally biased region" description="Polar residues" evidence="1">
    <location>
        <begin position="39"/>
        <end position="63"/>
    </location>
</feature>
<protein>
    <submittedName>
        <fullName evidence="2">Uncharacterized protein</fullName>
    </submittedName>
</protein>
<dbReference type="Proteomes" id="UP000218811">
    <property type="component" value="Unassembled WGS sequence"/>
</dbReference>
<proteinExistence type="predicted"/>
<evidence type="ECO:0000256" key="1">
    <source>
        <dbReference type="SAM" id="MobiDB-lite"/>
    </source>
</evidence>
<keyword evidence="3" id="KW-1185">Reference proteome</keyword>
<evidence type="ECO:0000313" key="2">
    <source>
        <dbReference type="EMBL" id="PCH39180.1"/>
    </source>
</evidence>
<dbReference type="AlphaFoldDB" id="A0A2H3JAB7"/>
<gene>
    <name evidence="2" type="ORF">WOLCODRAFT_158719</name>
</gene>
<dbReference type="EMBL" id="KB467965">
    <property type="protein sequence ID" value="PCH39180.1"/>
    <property type="molecule type" value="Genomic_DNA"/>
</dbReference>
<reference evidence="2 3" key="1">
    <citation type="journal article" date="2012" name="Science">
        <title>The Paleozoic origin of enzymatic lignin decomposition reconstructed from 31 fungal genomes.</title>
        <authorList>
            <person name="Floudas D."/>
            <person name="Binder M."/>
            <person name="Riley R."/>
            <person name="Barry K."/>
            <person name="Blanchette R.A."/>
            <person name="Henrissat B."/>
            <person name="Martinez A.T."/>
            <person name="Otillar R."/>
            <person name="Spatafora J.W."/>
            <person name="Yadav J.S."/>
            <person name="Aerts A."/>
            <person name="Benoit I."/>
            <person name="Boyd A."/>
            <person name="Carlson A."/>
            <person name="Copeland A."/>
            <person name="Coutinho P.M."/>
            <person name="de Vries R.P."/>
            <person name="Ferreira P."/>
            <person name="Findley K."/>
            <person name="Foster B."/>
            <person name="Gaskell J."/>
            <person name="Glotzer D."/>
            <person name="Gorecki P."/>
            <person name="Heitman J."/>
            <person name="Hesse C."/>
            <person name="Hori C."/>
            <person name="Igarashi K."/>
            <person name="Jurgens J.A."/>
            <person name="Kallen N."/>
            <person name="Kersten P."/>
            <person name="Kohler A."/>
            <person name="Kuees U."/>
            <person name="Kumar T.K.A."/>
            <person name="Kuo A."/>
            <person name="LaButti K."/>
            <person name="Larrondo L.F."/>
            <person name="Lindquist E."/>
            <person name="Ling A."/>
            <person name="Lombard V."/>
            <person name="Lucas S."/>
            <person name="Lundell T."/>
            <person name="Martin R."/>
            <person name="McLaughlin D.J."/>
            <person name="Morgenstern I."/>
            <person name="Morin E."/>
            <person name="Murat C."/>
            <person name="Nagy L.G."/>
            <person name="Nolan M."/>
            <person name="Ohm R.A."/>
            <person name="Patyshakuliyeva A."/>
            <person name="Rokas A."/>
            <person name="Ruiz-Duenas F.J."/>
            <person name="Sabat G."/>
            <person name="Salamov A."/>
            <person name="Samejima M."/>
            <person name="Schmutz J."/>
            <person name="Slot J.C."/>
            <person name="St John F."/>
            <person name="Stenlid J."/>
            <person name="Sun H."/>
            <person name="Sun S."/>
            <person name="Syed K."/>
            <person name="Tsang A."/>
            <person name="Wiebenga A."/>
            <person name="Young D."/>
            <person name="Pisabarro A."/>
            <person name="Eastwood D.C."/>
            <person name="Martin F."/>
            <person name="Cullen D."/>
            <person name="Grigoriev I.V."/>
            <person name="Hibbett D.S."/>
        </authorList>
    </citation>
    <scope>NUCLEOTIDE SEQUENCE [LARGE SCALE GENOMIC DNA]</scope>
    <source>
        <strain evidence="2 3">MD-104</strain>
    </source>
</reference>
<feature type="region of interest" description="Disordered" evidence="1">
    <location>
        <begin position="1"/>
        <end position="74"/>
    </location>
</feature>
<accession>A0A2H3JAB7</accession>